<dbReference type="PANTHER" id="PTHR34726:SF3">
    <property type="entry name" value="GUANYLATE-BINDING PROTEIN N-TERMINAL DOMAIN-CONTAINING PROTEIN-RELATED"/>
    <property type="match status" value="1"/>
</dbReference>
<name>A0A8S1RTI0_9CILI</name>
<evidence type="ECO:0000313" key="2">
    <source>
        <dbReference type="Proteomes" id="UP000692954"/>
    </source>
</evidence>
<dbReference type="PANTHER" id="PTHR34726">
    <property type="entry name" value="GBP DOMAIN-CONTAINING PROTEIN"/>
    <property type="match status" value="1"/>
</dbReference>
<comment type="caution">
    <text evidence="1">The sequence shown here is derived from an EMBL/GenBank/DDBJ whole genome shotgun (WGS) entry which is preliminary data.</text>
</comment>
<reference evidence="1" key="1">
    <citation type="submission" date="2021-01" db="EMBL/GenBank/DDBJ databases">
        <authorList>
            <consortium name="Genoscope - CEA"/>
            <person name="William W."/>
        </authorList>
    </citation>
    <scope>NUCLEOTIDE SEQUENCE</scope>
</reference>
<sequence length="292" mass="33894">MSSLFQEVSLRKVIADKAQKIAVLVMMLKDIQKEEEEILKQFNKMTKDARTINELYEITEMINYEMSVRNDDKMMILDEIVHQEEQLLTEQASLQKQINNIREVSIDTFSTSNWKIHVVNHNNHNMNVETKSVQSNIITSYDFEKNIQSKLNDKIQDNIFNDPIKYDTQEGIDETQVYDWILDIDLINNVQQGWTVYISKQFQANKELVDQQITIKKLKSNGKELQLTLQDCMIKEKKVTIKGISFKHVDVDSGTQLILIDTAGSDSPVKIQSAMSIVEKELTEHIIIDFSF</sequence>
<dbReference type="AlphaFoldDB" id="A0A8S1RTI0"/>
<organism evidence="1 2">
    <name type="scientific">Paramecium sonneborni</name>
    <dbReference type="NCBI Taxonomy" id="65129"/>
    <lineage>
        <taxon>Eukaryota</taxon>
        <taxon>Sar</taxon>
        <taxon>Alveolata</taxon>
        <taxon>Ciliophora</taxon>
        <taxon>Intramacronucleata</taxon>
        <taxon>Oligohymenophorea</taxon>
        <taxon>Peniculida</taxon>
        <taxon>Parameciidae</taxon>
        <taxon>Paramecium</taxon>
    </lineage>
</organism>
<accession>A0A8S1RTI0</accession>
<dbReference type="Proteomes" id="UP000692954">
    <property type="component" value="Unassembled WGS sequence"/>
</dbReference>
<proteinExistence type="predicted"/>
<protein>
    <submittedName>
        <fullName evidence="1">Uncharacterized protein</fullName>
    </submittedName>
</protein>
<keyword evidence="2" id="KW-1185">Reference proteome</keyword>
<dbReference type="EMBL" id="CAJJDN010000305">
    <property type="protein sequence ID" value="CAD8130582.1"/>
    <property type="molecule type" value="Genomic_DNA"/>
</dbReference>
<evidence type="ECO:0000313" key="1">
    <source>
        <dbReference type="EMBL" id="CAD8130582.1"/>
    </source>
</evidence>
<gene>
    <name evidence="1" type="ORF">PSON_ATCC_30995.1.T3050002</name>
</gene>